<organism evidence="6">
    <name type="scientific">Photorhabdus temperata</name>
    <dbReference type="NCBI Taxonomy" id="574560"/>
    <lineage>
        <taxon>Bacteria</taxon>
        <taxon>Pseudomonadati</taxon>
        <taxon>Pseudomonadota</taxon>
        <taxon>Gammaproteobacteria</taxon>
        <taxon>Enterobacterales</taxon>
        <taxon>Morganellaceae</taxon>
        <taxon>Photorhabdus</taxon>
    </lineage>
</organism>
<accession>F6KTD5</accession>
<dbReference type="GO" id="GO:0006032">
    <property type="term" value="P:chitin catabolic process"/>
    <property type="evidence" value="ECO:0007669"/>
    <property type="project" value="UniProtKB-KW"/>
</dbReference>
<dbReference type="Pfam" id="PF00704">
    <property type="entry name" value="Glyco_hydro_18"/>
    <property type="match status" value="1"/>
</dbReference>
<dbReference type="GO" id="GO:0005576">
    <property type="term" value="C:extracellular region"/>
    <property type="evidence" value="ECO:0007669"/>
    <property type="project" value="TreeGrafter"/>
</dbReference>
<dbReference type="InterPro" id="IPR001223">
    <property type="entry name" value="Glyco_hydro18_cat"/>
</dbReference>
<keyword evidence="4" id="KW-0624">Polysaccharide degradation</keyword>
<dbReference type="SMART" id="SM00636">
    <property type="entry name" value="Glyco_18"/>
    <property type="match status" value="1"/>
</dbReference>
<dbReference type="PANTHER" id="PTHR11177">
    <property type="entry name" value="CHITINASE"/>
    <property type="match status" value="1"/>
</dbReference>
<dbReference type="InterPro" id="IPR050314">
    <property type="entry name" value="Glycosyl_Hydrlase_18"/>
</dbReference>
<evidence type="ECO:0000256" key="1">
    <source>
        <dbReference type="ARBA" id="ARBA00000822"/>
    </source>
</evidence>
<dbReference type="Gene3D" id="3.10.50.10">
    <property type="match status" value="1"/>
</dbReference>
<feature type="domain" description="GH18" evidence="5">
    <location>
        <begin position="78"/>
        <end position="518"/>
    </location>
</feature>
<keyword evidence="4" id="KW-0119">Carbohydrate metabolism</keyword>
<dbReference type="GO" id="GO:0008843">
    <property type="term" value="F:endochitinase activity"/>
    <property type="evidence" value="ECO:0007669"/>
    <property type="project" value="UniProtKB-EC"/>
</dbReference>
<evidence type="ECO:0000256" key="2">
    <source>
        <dbReference type="ARBA" id="ARBA00012729"/>
    </source>
</evidence>
<name>F6KTD5_PHOTE</name>
<evidence type="ECO:0000256" key="4">
    <source>
        <dbReference type="ARBA" id="ARBA00023326"/>
    </source>
</evidence>
<evidence type="ECO:0000259" key="5">
    <source>
        <dbReference type="PROSITE" id="PS51910"/>
    </source>
</evidence>
<comment type="catalytic activity">
    <reaction evidence="1">
        <text>Random endo-hydrolysis of N-acetyl-beta-D-glucosaminide (1-&gt;4)-beta-linkages in chitin and chitodextrins.</text>
        <dbReference type="EC" id="3.2.1.14"/>
    </reaction>
</comment>
<dbReference type="SUPFAM" id="SSF54556">
    <property type="entry name" value="Chitinase insertion domain"/>
    <property type="match status" value="1"/>
</dbReference>
<gene>
    <name evidence="6" type="primary">chiA2</name>
</gene>
<dbReference type="Gene3D" id="3.20.20.80">
    <property type="entry name" value="Glycosidases"/>
    <property type="match status" value="1"/>
</dbReference>
<dbReference type="SUPFAM" id="SSF51445">
    <property type="entry name" value="(Trans)glycosidases"/>
    <property type="match status" value="1"/>
</dbReference>
<dbReference type="PROSITE" id="PS51910">
    <property type="entry name" value="GH18_2"/>
    <property type="match status" value="1"/>
</dbReference>
<evidence type="ECO:0000313" key="6">
    <source>
        <dbReference type="EMBL" id="AEG64737.1"/>
    </source>
</evidence>
<keyword evidence="3" id="KW-0146">Chitin degradation</keyword>
<protein>
    <recommendedName>
        <fullName evidence="2">chitinase</fullName>
        <ecNumber evidence="2">3.2.1.14</ecNumber>
    </recommendedName>
</protein>
<dbReference type="InterPro" id="IPR017853">
    <property type="entry name" value="GH"/>
</dbReference>
<dbReference type="PANTHER" id="PTHR11177:SF317">
    <property type="entry name" value="CHITINASE 12-RELATED"/>
    <property type="match status" value="1"/>
</dbReference>
<evidence type="ECO:0000256" key="3">
    <source>
        <dbReference type="ARBA" id="ARBA00023024"/>
    </source>
</evidence>
<reference evidence="6" key="1">
    <citation type="submission" date="2010-11" db="EMBL/GenBank/DDBJ databases">
        <title>Cloning and expression of exochitinase genes from Photorhabdus temperata M1021.</title>
        <authorList>
            <person name="Jang E.K."/>
            <person name="Lee Y.H."/>
            <person name="Shin J.H."/>
        </authorList>
    </citation>
    <scope>NUCLEOTIDE SEQUENCE</scope>
    <source>
        <strain evidence="6">M1021</strain>
    </source>
</reference>
<dbReference type="GO" id="GO:0008061">
    <property type="term" value="F:chitin binding"/>
    <property type="evidence" value="ECO:0007669"/>
    <property type="project" value="InterPro"/>
</dbReference>
<dbReference type="GO" id="GO:0000272">
    <property type="term" value="P:polysaccharide catabolic process"/>
    <property type="evidence" value="ECO:0007669"/>
    <property type="project" value="UniProtKB-KW"/>
</dbReference>
<dbReference type="EMBL" id="HQ613396">
    <property type="protein sequence ID" value="AEG64737.1"/>
    <property type="molecule type" value="Genomic_DNA"/>
</dbReference>
<dbReference type="InterPro" id="IPR011583">
    <property type="entry name" value="Chitinase_II/V-like_cat"/>
</dbReference>
<dbReference type="EC" id="3.2.1.14" evidence="2"/>
<sequence length="552" mass="62376">MFKTIVSLVEYDMSKDESKADSQLVYQTDPHKDSGEGAAQKTYRLNDFDPKKTDSALSYTPTRLAKAVFNTYDENDDFAVLCYLTDWSIYDERLAPINEDSFKIKGGRGADLMRFKGDKENGKPFKRIIFSFAGIIGDPGSKGEGIIEQAIKGWKMGEDKDEILKNYKGRPILVDPWGDVAAYLNCGFSSWKDETWNLYDGNKAQGVLGGLRLLKEANSDLEISVSVGGWSMSGAFYEVCRNDIFRQRFIDGIKDLFDKFPILTHIDLDWEYPGSAGDGNPNAPDDYEHFVELIKDLKNANISNLKSISIAASADIEKIKAAHIPELIAAGVNEINLMTYDFFTLGNNKLSHHTNLYRKEDDQYSKYSVDDAVNYLLSLKIDKKSIYIGYSGYTRNARTAELESKNNEQLVGKYTDGTSTVGSFESSVIEWTDIIYNYVDYENQIGRNGFEVFHDPIAKADYLYNKDLKVFMSLDTPRSVREKGRYVKEKGLGGLFIWTGDQDNGLLTNAAHEGLGRKPIKKVIEMEPFYFEGELPSYDKPKEKQCEACKLN</sequence>
<proteinExistence type="predicted"/>
<dbReference type="AlphaFoldDB" id="F6KTD5"/>
<dbReference type="InterPro" id="IPR029070">
    <property type="entry name" value="Chitinase_insertion_sf"/>
</dbReference>